<comment type="function">
    <text evidence="8">Catalyzes the aldol cleavage of 4-hydroxy-4-methyl-2-oxoglutarate (HMG) into 2 molecules of pyruvate. Also contains a secondary oxaloacetate (OAA) decarboxylase activity due to the common pyruvate enolate transition state formed following C-C bond cleavage in the retro-aldol and decarboxylation reactions.</text>
</comment>
<evidence type="ECO:0000256" key="5">
    <source>
        <dbReference type="ARBA" id="ARBA00012213"/>
    </source>
</evidence>
<evidence type="ECO:0000256" key="2">
    <source>
        <dbReference type="ARBA" id="ARBA00001968"/>
    </source>
</evidence>
<proteinExistence type="inferred from homology"/>
<organism evidence="13 14">
    <name type="scientific">Kineosporia mesophila</name>
    <dbReference type="NCBI Taxonomy" id="566012"/>
    <lineage>
        <taxon>Bacteria</taxon>
        <taxon>Bacillati</taxon>
        <taxon>Actinomycetota</taxon>
        <taxon>Actinomycetes</taxon>
        <taxon>Kineosporiales</taxon>
        <taxon>Kineosporiaceae</taxon>
        <taxon>Kineosporia</taxon>
    </lineage>
</organism>
<accession>A0ABP6ZVD7</accession>
<dbReference type="CDD" id="cd16841">
    <property type="entry name" value="RraA_family"/>
    <property type="match status" value="1"/>
</dbReference>
<dbReference type="InterPro" id="IPR036704">
    <property type="entry name" value="RraA/RraA-like_sf"/>
</dbReference>
<evidence type="ECO:0000256" key="7">
    <source>
        <dbReference type="ARBA" id="ARBA00016549"/>
    </source>
</evidence>
<evidence type="ECO:0000256" key="4">
    <source>
        <dbReference type="ARBA" id="ARBA00011233"/>
    </source>
</evidence>
<evidence type="ECO:0000256" key="6">
    <source>
        <dbReference type="ARBA" id="ARBA00012947"/>
    </source>
</evidence>
<gene>
    <name evidence="13" type="ORF">GCM10022223_38100</name>
</gene>
<evidence type="ECO:0000256" key="9">
    <source>
        <dbReference type="ARBA" id="ARBA00029596"/>
    </source>
</evidence>
<protein>
    <recommendedName>
        <fullName evidence="7">Putative 4-hydroxy-4-methyl-2-oxoglutarate aldolase</fullName>
        <ecNumber evidence="6">4.1.1.112</ecNumber>
        <ecNumber evidence="5">4.1.3.17</ecNumber>
    </recommendedName>
    <alternativeName>
        <fullName evidence="11">Oxaloacetate decarboxylase</fullName>
    </alternativeName>
    <alternativeName>
        <fullName evidence="9">Regulator of ribonuclease activity homolog</fullName>
    </alternativeName>
    <alternativeName>
        <fullName evidence="10">RraA-like protein</fullName>
    </alternativeName>
</protein>
<sequence length="228" mass="24037">MTLTIGTPPPALSPELTEKLGRVSFPTIGHYLEEGFVEPAIQRQCGTRKVVGRAITVRLTGQDSTVLHHAAGYCEPGDVFVIDMGGDTRHAPVGEVLGEILHARGATGVIIDGVMTDIDEVEPLGLPVYSRGRSVLTTKLLHLDAGGLHVPVSIGGVTVHPGDVVLADRNGVFIAAPTVLEGIVDTALADDAEEPELVEQVRHGERLGDLTGATTAIQKILAEREATR</sequence>
<reference evidence="14" key="1">
    <citation type="journal article" date="2019" name="Int. J. Syst. Evol. Microbiol.">
        <title>The Global Catalogue of Microorganisms (GCM) 10K type strain sequencing project: providing services to taxonomists for standard genome sequencing and annotation.</title>
        <authorList>
            <consortium name="The Broad Institute Genomics Platform"/>
            <consortium name="The Broad Institute Genome Sequencing Center for Infectious Disease"/>
            <person name="Wu L."/>
            <person name="Ma J."/>
        </authorList>
    </citation>
    <scope>NUCLEOTIDE SEQUENCE [LARGE SCALE GENOMIC DNA]</scope>
    <source>
        <strain evidence="14">JCM 16902</strain>
    </source>
</reference>
<dbReference type="EC" id="4.1.3.17" evidence="5"/>
<evidence type="ECO:0000256" key="10">
    <source>
        <dbReference type="ARBA" id="ARBA00030169"/>
    </source>
</evidence>
<dbReference type="Pfam" id="PF03737">
    <property type="entry name" value="RraA-like"/>
    <property type="match status" value="1"/>
</dbReference>
<dbReference type="InterPro" id="IPR005493">
    <property type="entry name" value="RraA/RraA-like"/>
</dbReference>
<dbReference type="EC" id="4.1.1.112" evidence="6"/>
<comment type="similarity">
    <text evidence="3">Belongs to the class II aldolase/RraA-like family.</text>
</comment>
<dbReference type="PANTHER" id="PTHR33254">
    <property type="entry name" value="4-HYDROXY-4-METHYL-2-OXOGLUTARATE ALDOLASE 3-RELATED"/>
    <property type="match status" value="1"/>
</dbReference>
<dbReference type="RefSeq" id="WP_231482328.1">
    <property type="nucleotide sequence ID" value="NZ_BAAAZO010000006.1"/>
</dbReference>
<dbReference type="EMBL" id="BAAAZO010000006">
    <property type="protein sequence ID" value="GAA3617783.1"/>
    <property type="molecule type" value="Genomic_DNA"/>
</dbReference>
<dbReference type="Gene3D" id="3.50.30.40">
    <property type="entry name" value="Ribonuclease E inhibitor RraA/RraA-like"/>
    <property type="match status" value="1"/>
</dbReference>
<evidence type="ECO:0000256" key="3">
    <source>
        <dbReference type="ARBA" id="ARBA00008621"/>
    </source>
</evidence>
<comment type="catalytic activity">
    <reaction evidence="1">
        <text>4-hydroxy-4-methyl-2-oxoglutarate = 2 pyruvate</text>
        <dbReference type="Rhea" id="RHEA:22748"/>
        <dbReference type="ChEBI" id="CHEBI:15361"/>
        <dbReference type="ChEBI" id="CHEBI:58276"/>
        <dbReference type="EC" id="4.1.3.17"/>
    </reaction>
</comment>
<dbReference type="Proteomes" id="UP001501074">
    <property type="component" value="Unassembled WGS sequence"/>
</dbReference>
<evidence type="ECO:0000256" key="1">
    <source>
        <dbReference type="ARBA" id="ARBA00001342"/>
    </source>
</evidence>
<comment type="cofactor">
    <cofactor evidence="2">
        <name>a divalent metal cation</name>
        <dbReference type="ChEBI" id="CHEBI:60240"/>
    </cofactor>
</comment>
<dbReference type="SUPFAM" id="SSF89562">
    <property type="entry name" value="RraA-like"/>
    <property type="match status" value="1"/>
</dbReference>
<comment type="subunit">
    <text evidence="4">Homotrimer.</text>
</comment>
<keyword evidence="14" id="KW-1185">Reference proteome</keyword>
<dbReference type="PANTHER" id="PTHR33254:SF4">
    <property type="entry name" value="4-HYDROXY-4-METHYL-2-OXOGLUTARATE ALDOLASE 3-RELATED"/>
    <property type="match status" value="1"/>
</dbReference>
<comment type="caution">
    <text evidence="13">The sequence shown here is derived from an EMBL/GenBank/DDBJ whole genome shotgun (WGS) entry which is preliminary data.</text>
</comment>
<comment type="catalytic activity">
    <reaction evidence="12">
        <text>oxaloacetate + H(+) = pyruvate + CO2</text>
        <dbReference type="Rhea" id="RHEA:15641"/>
        <dbReference type="ChEBI" id="CHEBI:15361"/>
        <dbReference type="ChEBI" id="CHEBI:15378"/>
        <dbReference type="ChEBI" id="CHEBI:16452"/>
        <dbReference type="ChEBI" id="CHEBI:16526"/>
        <dbReference type="EC" id="4.1.1.112"/>
    </reaction>
</comment>
<evidence type="ECO:0000313" key="14">
    <source>
        <dbReference type="Proteomes" id="UP001501074"/>
    </source>
</evidence>
<evidence type="ECO:0000313" key="13">
    <source>
        <dbReference type="EMBL" id="GAA3617783.1"/>
    </source>
</evidence>
<evidence type="ECO:0000256" key="12">
    <source>
        <dbReference type="ARBA" id="ARBA00047973"/>
    </source>
</evidence>
<name>A0ABP6ZVD7_9ACTN</name>
<evidence type="ECO:0000256" key="8">
    <source>
        <dbReference type="ARBA" id="ARBA00025046"/>
    </source>
</evidence>
<evidence type="ECO:0000256" key="11">
    <source>
        <dbReference type="ARBA" id="ARBA00032305"/>
    </source>
</evidence>